<dbReference type="EMBL" id="VSSQ01070069">
    <property type="protein sequence ID" value="MPN21951.1"/>
    <property type="molecule type" value="Genomic_DNA"/>
</dbReference>
<evidence type="ECO:0000313" key="1">
    <source>
        <dbReference type="EMBL" id="MPN21951.1"/>
    </source>
</evidence>
<protein>
    <submittedName>
        <fullName evidence="1">Uncharacterized protein</fullName>
    </submittedName>
</protein>
<sequence length="134" mass="15481">MVDVARHIHRHAVRIGKDGEIARARRGPRQAVQRRARRLHELLMLIAYAPHGLRAHHVERHPLIRRLAARQATPPRALDPVTIGPRGRRPKRPCAAYARRRLAEHCGARIRNLLQALFGTWIVLAWHKDWLATM</sequence>
<organism evidence="1">
    <name type="scientific">bioreactor metagenome</name>
    <dbReference type="NCBI Taxonomy" id="1076179"/>
    <lineage>
        <taxon>unclassified sequences</taxon>
        <taxon>metagenomes</taxon>
        <taxon>ecological metagenomes</taxon>
    </lineage>
</organism>
<comment type="caution">
    <text evidence="1">The sequence shown here is derived from an EMBL/GenBank/DDBJ whole genome shotgun (WGS) entry which is preliminary data.</text>
</comment>
<accession>A0A645G509</accession>
<proteinExistence type="predicted"/>
<gene>
    <name evidence="1" type="ORF">SDC9_169333</name>
</gene>
<name>A0A645G509_9ZZZZ</name>
<reference evidence="1" key="1">
    <citation type="submission" date="2019-08" db="EMBL/GenBank/DDBJ databases">
        <authorList>
            <person name="Kucharzyk K."/>
            <person name="Murdoch R.W."/>
            <person name="Higgins S."/>
            <person name="Loffler F."/>
        </authorList>
    </citation>
    <scope>NUCLEOTIDE SEQUENCE</scope>
</reference>
<dbReference type="AlphaFoldDB" id="A0A645G509"/>